<feature type="region of interest" description="Disordered" evidence="1">
    <location>
        <begin position="306"/>
        <end position="456"/>
    </location>
</feature>
<feature type="compositionally biased region" description="Polar residues" evidence="1">
    <location>
        <begin position="323"/>
        <end position="337"/>
    </location>
</feature>
<keyword evidence="3" id="KW-1185">Reference proteome</keyword>
<dbReference type="Proteomes" id="UP000821866">
    <property type="component" value="Chromosome 10"/>
</dbReference>
<feature type="compositionally biased region" description="Basic and acidic residues" evidence="1">
    <location>
        <begin position="66"/>
        <end position="80"/>
    </location>
</feature>
<feature type="region of interest" description="Disordered" evidence="1">
    <location>
        <begin position="62"/>
        <end position="99"/>
    </location>
</feature>
<feature type="compositionally biased region" description="Polar residues" evidence="1">
    <location>
        <begin position="85"/>
        <end position="99"/>
    </location>
</feature>
<feature type="compositionally biased region" description="Polar residues" evidence="1">
    <location>
        <begin position="416"/>
        <end position="431"/>
    </location>
</feature>
<protein>
    <recommendedName>
        <fullName evidence="4">CCHC-type domain-containing protein</fullName>
    </recommendedName>
</protein>
<dbReference type="AlphaFoldDB" id="A0A9J6ESH6"/>
<evidence type="ECO:0000313" key="3">
    <source>
        <dbReference type="Proteomes" id="UP000821866"/>
    </source>
</evidence>
<feature type="compositionally biased region" description="Basic and acidic residues" evidence="1">
    <location>
        <begin position="33"/>
        <end position="50"/>
    </location>
</feature>
<organism evidence="2 3">
    <name type="scientific">Rhipicephalus microplus</name>
    <name type="common">Cattle tick</name>
    <name type="synonym">Boophilus microplus</name>
    <dbReference type="NCBI Taxonomy" id="6941"/>
    <lineage>
        <taxon>Eukaryota</taxon>
        <taxon>Metazoa</taxon>
        <taxon>Ecdysozoa</taxon>
        <taxon>Arthropoda</taxon>
        <taxon>Chelicerata</taxon>
        <taxon>Arachnida</taxon>
        <taxon>Acari</taxon>
        <taxon>Parasitiformes</taxon>
        <taxon>Ixodida</taxon>
        <taxon>Ixodoidea</taxon>
        <taxon>Ixodidae</taxon>
        <taxon>Rhipicephalinae</taxon>
        <taxon>Rhipicephalus</taxon>
        <taxon>Boophilus</taxon>
    </lineage>
</organism>
<sequence length="515" mass="56510">MLTVAPRGEPPERFSRAASGAKSTSLTLTSRRRSLDRTPPRSTADGERLWEHRSRREALIALSLHGPHDGYADQSRRRYTEPAQDASTKTPTTTCRGLQASNPLNLSKVSPKTLLLAVAHAAKIRSEKPDIKLRLDENQNVLTISTSSEQIAAALGQITKITVHATTYDITSYGIAPDNSCKGVVNGIGHEITPDDFLTEVEVPGYEVLTCRRLGNSGAMVLTFCGKRVPFFVNAYGQALRCYLYKRTIPHCRKCNKTGHCEDVCPQPSDTPKCRVCGDSLSPNNHECRPSCMLCGGNHPTTAKPCQKQFLPPVNRRKPPRSATPTKKAQSLSPSPGRQSSASESAARRRSHSRDKSGPKRGNSSSRSGFAGQPGSQGWHTDETTHHHGQQSGSHKKAQMVSWAGQFPPLPPSPHQFHSLTQTSTQERTSQPTPPRLPQPMSVDTQLHPDMPSTTARSDYCTREALNEMASSLRNEFAAMMQVEMQKMKDSIMAALTAPLQQLIQRPCNLLSSRL</sequence>
<evidence type="ECO:0008006" key="4">
    <source>
        <dbReference type="Google" id="ProtNLM"/>
    </source>
</evidence>
<accession>A0A9J6ESH6</accession>
<evidence type="ECO:0000256" key="1">
    <source>
        <dbReference type="SAM" id="MobiDB-lite"/>
    </source>
</evidence>
<evidence type="ECO:0000313" key="2">
    <source>
        <dbReference type="EMBL" id="KAH8037175.1"/>
    </source>
</evidence>
<gene>
    <name evidence="2" type="ORF">HPB51_008857</name>
</gene>
<name>A0A9J6ESH6_RHIMP</name>
<proteinExistence type="predicted"/>
<dbReference type="EMBL" id="JABSTU010000002">
    <property type="protein sequence ID" value="KAH8037175.1"/>
    <property type="molecule type" value="Genomic_DNA"/>
</dbReference>
<feature type="region of interest" description="Disordered" evidence="1">
    <location>
        <begin position="1"/>
        <end position="50"/>
    </location>
</feature>
<reference evidence="2" key="1">
    <citation type="journal article" date="2020" name="Cell">
        <title>Large-Scale Comparative Analyses of Tick Genomes Elucidate Their Genetic Diversity and Vector Capacities.</title>
        <authorList>
            <consortium name="Tick Genome and Microbiome Consortium (TIGMIC)"/>
            <person name="Jia N."/>
            <person name="Wang J."/>
            <person name="Shi W."/>
            <person name="Du L."/>
            <person name="Sun Y."/>
            <person name="Zhan W."/>
            <person name="Jiang J.F."/>
            <person name="Wang Q."/>
            <person name="Zhang B."/>
            <person name="Ji P."/>
            <person name="Bell-Sakyi L."/>
            <person name="Cui X.M."/>
            <person name="Yuan T.T."/>
            <person name="Jiang B.G."/>
            <person name="Yang W.F."/>
            <person name="Lam T.T."/>
            <person name="Chang Q.C."/>
            <person name="Ding S.J."/>
            <person name="Wang X.J."/>
            <person name="Zhu J.G."/>
            <person name="Ruan X.D."/>
            <person name="Zhao L."/>
            <person name="Wei J.T."/>
            <person name="Ye R.Z."/>
            <person name="Que T.C."/>
            <person name="Du C.H."/>
            <person name="Zhou Y.H."/>
            <person name="Cheng J.X."/>
            <person name="Dai P.F."/>
            <person name="Guo W.B."/>
            <person name="Han X.H."/>
            <person name="Huang E.J."/>
            <person name="Li L.F."/>
            <person name="Wei W."/>
            <person name="Gao Y.C."/>
            <person name="Liu J.Z."/>
            <person name="Shao H.Z."/>
            <person name="Wang X."/>
            <person name="Wang C.C."/>
            <person name="Yang T.C."/>
            <person name="Huo Q.B."/>
            <person name="Li W."/>
            <person name="Chen H.Y."/>
            <person name="Chen S.E."/>
            <person name="Zhou L.G."/>
            <person name="Ni X.B."/>
            <person name="Tian J.H."/>
            <person name="Sheng Y."/>
            <person name="Liu T."/>
            <person name="Pan Y.S."/>
            <person name="Xia L.Y."/>
            <person name="Li J."/>
            <person name="Zhao F."/>
            <person name="Cao W.C."/>
        </authorList>
    </citation>
    <scope>NUCLEOTIDE SEQUENCE</scope>
    <source>
        <strain evidence="2">Rmic-2018</strain>
    </source>
</reference>
<reference evidence="2" key="2">
    <citation type="submission" date="2021-09" db="EMBL/GenBank/DDBJ databases">
        <authorList>
            <person name="Jia N."/>
            <person name="Wang J."/>
            <person name="Shi W."/>
            <person name="Du L."/>
            <person name="Sun Y."/>
            <person name="Zhan W."/>
            <person name="Jiang J."/>
            <person name="Wang Q."/>
            <person name="Zhang B."/>
            <person name="Ji P."/>
            <person name="Sakyi L.B."/>
            <person name="Cui X."/>
            <person name="Yuan T."/>
            <person name="Jiang B."/>
            <person name="Yang W."/>
            <person name="Lam T.T.-Y."/>
            <person name="Chang Q."/>
            <person name="Ding S."/>
            <person name="Wang X."/>
            <person name="Zhu J."/>
            <person name="Ruan X."/>
            <person name="Zhao L."/>
            <person name="Wei J."/>
            <person name="Que T."/>
            <person name="Du C."/>
            <person name="Cheng J."/>
            <person name="Dai P."/>
            <person name="Han X."/>
            <person name="Huang E."/>
            <person name="Gao Y."/>
            <person name="Liu J."/>
            <person name="Shao H."/>
            <person name="Ye R."/>
            <person name="Li L."/>
            <person name="Wei W."/>
            <person name="Wang X."/>
            <person name="Wang C."/>
            <person name="Huo Q."/>
            <person name="Li W."/>
            <person name="Guo W."/>
            <person name="Chen H."/>
            <person name="Chen S."/>
            <person name="Zhou L."/>
            <person name="Zhou L."/>
            <person name="Ni X."/>
            <person name="Tian J."/>
            <person name="Zhou Y."/>
            <person name="Sheng Y."/>
            <person name="Liu T."/>
            <person name="Pan Y."/>
            <person name="Xia L."/>
            <person name="Li J."/>
            <person name="Zhao F."/>
            <person name="Cao W."/>
        </authorList>
    </citation>
    <scope>NUCLEOTIDE SEQUENCE</scope>
    <source>
        <strain evidence="2">Rmic-2018</strain>
        <tissue evidence="2">Larvae</tissue>
    </source>
</reference>
<comment type="caution">
    <text evidence="2">The sequence shown here is derived from an EMBL/GenBank/DDBJ whole genome shotgun (WGS) entry which is preliminary data.</text>
</comment>
<feature type="compositionally biased region" description="Polar residues" evidence="1">
    <location>
        <begin position="362"/>
        <end position="379"/>
    </location>
</feature>